<dbReference type="Pfam" id="PF23499">
    <property type="entry name" value="YnfU"/>
    <property type="match status" value="1"/>
</dbReference>
<accession>A0A4U9TU02</accession>
<organism evidence="1">
    <name type="scientific">Serratia fonticola</name>
    <dbReference type="NCBI Taxonomy" id="47917"/>
    <lineage>
        <taxon>Bacteria</taxon>
        <taxon>Pseudomonadati</taxon>
        <taxon>Pseudomonadota</taxon>
        <taxon>Gammaproteobacteria</taxon>
        <taxon>Enterobacterales</taxon>
        <taxon>Yersiniaceae</taxon>
        <taxon>Serratia</taxon>
    </lineage>
</organism>
<dbReference type="EMBL" id="CABEEZ010000032">
    <property type="protein sequence ID" value="VTR23635.1"/>
    <property type="molecule type" value="Genomic_DNA"/>
</dbReference>
<reference evidence="1" key="1">
    <citation type="submission" date="2019-05" db="EMBL/GenBank/DDBJ databases">
        <authorList>
            <consortium name="Pathogen Informatics"/>
        </authorList>
    </citation>
    <scope>NUCLEOTIDE SEQUENCE [LARGE SCALE GENOMIC DNA]</scope>
    <source>
        <strain evidence="1">NCTC12965</strain>
    </source>
</reference>
<gene>
    <name evidence="1" type="ORF">NCTC12965_01825</name>
</gene>
<proteinExistence type="predicted"/>
<sequence>MSESTSVKGYNNRTTQIACPKCAYVTEQQCSKLRKLSTLICPNCGTQFAPKQAETLFEYDMVEAVTADHVKRFYAVAALGLGAIKRNVRHIHQLFQ</sequence>
<protein>
    <submittedName>
        <fullName evidence="1">Uncharacterized protein</fullName>
    </submittedName>
</protein>
<name>A0A4U9TU02_SERFO</name>
<evidence type="ECO:0000313" key="1">
    <source>
        <dbReference type="EMBL" id="VTR23635.1"/>
    </source>
</evidence>
<dbReference type="NCBIfam" id="NF038384">
    <property type="entry name" value="zinc_YnfU_fam"/>
    <property type="match status" value="1"/>
</dbReference>
<dbReference type="AlphaFoldDB" id="A0A4U9TU02"/>
<dbReference type="InterPro" id="IPR057793">
    <property type="entry name" value="YnfU-like"/>
</dbReference>